<reference evidence="3" key="1">
    <citation type="journal article" date="2019" name="Int. J. Syst. Evol. Microbiol.">
        <title>The Global Catalogue of Microorganisms (GCM) 10K type strain sequencing project: providing services to taxonomists for standard genome sequencing and annotation.</title>
        <authorList>
            <consortium name="The Broad Institute Genomics Platform"/>
            <consortium name="The Broad Institute Genome Sequencing Center for Infectious Disease"/>
            <person name="Wu L."/>
            <person name="Ma J."/>
        </authorList>
    </citation>
    <scope>NUCLEOTIDE SEQUENCE [LARGE SCALE GENOMIC DNA]</scope>
    <source>
        <strain evidence="3">CGMCC 4.7680</strain>
    </source>
</reference>
<evidence type="ECO:0000313" key="3">
    <source>
        <dbReference type="Proteomes" id="UP000649955"/>
    </source>
</evidence>
<evidence type="ECO:0000256" key="1">
    <source>
        <dbReference type="SAM" id="Phobius"/>
    </source>
</evidence>
<keyword evidence="1" id="KW-1133">Transmembrane helix</keyword>
<dbReference type="RefSeq" id="WP_229902969.1">
    <property type="nucleotide sequence ID" value="NZ_BNAW01000030.1"/>
</dbReference>
<feature type="transmembrane region" description="Helical" evidence="1">
    <location>
        <begin position="37"/>
        <end position="60"/>
    </location>
</feature>
<keyword evidence="3" id="KW-1185">Reference proteome</keyword>
<protein>
    <submittedName>
        <fullName evidence="2">Uncharacterized protein</fullName>
    </submittedName>
</protein>
<dbReference type="Proteomes" id="UP000649955">
    <property type="component" value="Unassembled WGS sequence"/>
</dbReference>
<proteinExistence type="predicted"/>
<dbReference type="EMBL" id="BNAW01000030">
    <property type="protein sequence ID" value="GHG30068.1"/>
    <property type="molecule type" value="Genomic_DNA"/>
</dbReference>
<organism evidence="2 3">
    <name type="scientific">Amycolatopsis bullii</name>
    <dbReference type="NCBI Taxonomy" id="941987"/>
    <lineage>
        <taxon>Bacteria</taxon>
        <taxon>Bacillati</taxon>
        <taxon>Actinomycetota</taxon>
        <taxon>Actinomycetes</taxon>
        <taxon>Pseudonocardiales</taxon>
        <taxon>Pseudonocardiaceae</taxon>
        <taxon>Amycolatopsis</taxon>
    </lineage>
</organism>
<name>A0ABQ3KJG5_9PSEU</name>
<keyword evidence="1" id="KW-0812">Transmembrane</keyword>
<evidence type="ECO:0000313" key="2">
    <source>
        <dbReference type="EMBL" id="GHG30068.1"/>
    </source>
</evidence>
<sequence length="65" mass="6824">MELAGLGVDHGLPLGATGLRTRCDLDTATGWGQTFTVILWALQGLLWSLATLAIAAYTGLVRKPA</sequence>
<comment type="caution">
    <text evidence="2">The sequence shown here is derived from an EMBL/GenBank/DDBJ whole genome shotgun (WGS) entry which is preliminary data.</text>
</comment>
<keyword evidence="1" id="KW-0472">Membrane</keyword>
<gene>
    <name evidence="2" type="ORF">GCM10017567_57390</name>
</gene>
<accession>A0ABQ3KJG5</accession>